<dbReference type="AlphaFoldDB" id="A0AA39CKN0"/>
<gene>
    <name evidence="1" type="ORF">H2200_004171</name>
</gene>
<dbReference type="Proteomes" id="UP001172673">
    <property type="component" value="Unassembled WGS sequence"/>
</dbReference>
<evidence type="ECO:0000313" key="1">
    <source>
        <dbReference type="EMBL" id="KAJ9612574.1"/>
    </source>
</evidence>
<keyword evidence="2" id="KW-1185">Reference proteome</keyword>
<organism evidence="1 2">
    <name type="scientific">Cladophialophora chaetospira</name>
    <dbReference type="NCBI Taxonomy" id="386627"/>
    <lineage>
        <taxon>Eukaryota</taxon>
        <taxon>Fungi</taxon>
        <taxon>Dikarya</taxon>
        <taxon>Ascomycota</taxon>
        <taxon>Pezizomycotina</taxon>
        <taxon>Eurotiomycetes</taxon>
        <taxon>Chaetothyriomycetidae</taxon>
        <taxon>Chaetothyriales</taxon>
        <taxon>Herpotrichiellaceae</taxon>
        <taxon>Cladophialophora</taxon>
    </lineage>
</organism>
<dbReference type="EMBL" id="JAPDRK010000005">
    <property type="protein sequence ID" value="KAJ9612574.1"/>
    <property type="molecule type" value="Genomic_DNA"/>
</dbReference>
<sequence length="369" mass="40468">MEDGQPPSYNDDDFTAFIPFANESNNCFTKVVRLKIQVPRYHGYRGPYNKHVYEHCPPMDTGSTGLLISAIDLGYTEESQLQEHEKGMEYLSSSRNYYEGYWVPTKVIFPDGNVSADIKILTVTYSGVCAKFNDSTGICEELVKSTAGSRSGSFPRGIFYLGVGFGRLSTQQPGGTADKNPLLNVVATNDGVALSGSGLHQGYVITQTGVWVGLTKSNTKGFSNSKLSPYSGTLPTGPLKEWNGTNAFLDYHEDRNMQGTVLFDTGVSQSYLSGPAFPSKKNHTLARGDRYTIKIGNETDVPLEILDMTVGDVANPITPSSVKAKRRENAFINTGRFFFRSFDVLLDAKEGWLGLRKHEPCNPSSASNL</sequence>
<comment type="caution">
    <text evidence="1">The sequence shown here is derived from an EMBL/GenBank/DDBJ whole genome shotgun (WGS) entry which is preliminary data.</text>
</comment>
<proteinExistence type="predicted"/>
<reference evidence="1" key="1">
    <citation type="submission" date="2022-10" db="EMBL/GenBank/DDBJ databases">
        <title>Culturing micro-colonial fungi from biological soil crusts in the Mojave desert and describing Neophaeococcomyces mojavensis, and introducing the new genera and species Taxawa tesnikishii.</title>
        <authorList>
            <person name="Kurbessoian T."/>
            <person name="Stajich J.E."/>
        </authorList>
    </citation>
    <scope>NUCLEOTIDE SEQUENCE</scope>
    <source>
        <strain evidence="1">TK_41</strain>
    </source>
</reference>
<accession>A0AA39CKN0</accession>
<evidence type="ECO:0000313" key="2">
    <source>
        <dbReference type="Proteomes" id="UP001172673"/>
    </source>
</evidence>
<name>A0AA39CKN0_9EURO</name>
<protein>
    <submittedName>
        <fullName evidence="1">Uncharacterized protein</fullName>
    </submittedName>
</protein>